<reference evidence="2 3" key="2">
    <citation type="journal article" date="2007" name="PLoS Biol.">
        <title>Principles of genome evolution in the Drosophila melanogaster species group.</title>
        <authorList>
            <person name="Ranz J.M."/>
            <person name="Maurin D."/>
            <person name="Chan Y.S."/>
            <person name="von Grotthuss M."/>
            <person name="Hillier L.W."/>
            <person name="Roote J."/>
            <person name="Ashburner M."/>
            <person name="Bergman C.M."/>
        </authorList>
    </citation>
    <scope>NUCLEOTIDE SEQUENCE [LARGE SCALE GENOMIC DNA]</scope>
    <source>
        <strain evidence="3">Tai18E2 / Tucson 14021-0261.01</strain>
    </source>
</reference>
<organism evidence="2 3">
    <name type="scientific">Drosophila yakuba</name>
    <name type="common">Fruit fly</name>
    <dbReference type="NCBI Taxonomy" id="7245"/>
    <lineage>
        <taxon>Eukaryota</taxon>
        <taxon>Metazoa</taxon>
        <taxon>Ecdysozoa</taxon>
        <taxon>Arthropoda</taxon>
        <taxon>Hexapoda</taxon>
        <taxon>Insecta</taxon>
        <taxon>Pterygota</taxon>
        <taxon>Neoptera</taxon>
        <taxon>Endopterygota</taxon>
        <taxon>Diptera</taxon>
        <taxon>Brachycera</taxon>
        <taxon>Muscomorpha</taxon>
        <taxon>Ephydroidea</taxon>
        <taxon>Drosophilidae</taxon>
        <taxon>Drosophila</taxon>
        <taxon>Sophophora</taxon>
    </lineage>
</organism>
<dbReference type="PhylomeDB" id="B4P3L7"/>
<keyword evidence="3" id="KW-1185">Reference proteome</keyword>
<dbReference type="AlphaFoldDB" id="B4P3L7"/>
<evidence type="ECO:0000313" key="3">
    <source>
        <dbReference type="Proteomes" id="UP000002282"/>
    </source>
</evidence>
<protein>
    <submittedName>
        <fullName evidence="2">Uncharacterized protein</fullName>
    </submittedName>
</protein>
<dbReference type="Proteomes" id="UP000002282">
    <property type="component" value="Chromosome 2L"/>
</dbReference>
<reference evidence="2 3" key="1">
    <citation type="journal article" date="2007" name="Nature">
        <title>Evolution of genes and genomes on the Drosophila phylogeny.</title>
        <authorList>
            <consortium name="Drosophila 12 Genomes Consortium"/>
            <person name="Clark A.G."/>
            <person name="Eisen M.B."/>
            <person name="Smith D.R."/>
            <person name="Bergman C.M."/>
            <person name="Oliver B."/>
            <person name="Markow T.A."/>
            <person name="Kaufman T.C."/>
            <person name="Kellis M."/>
            <person name="Gelbart W."/>
            <person name="Iyer V.N."/>
            <person name="Pollard D.A."/>
            <person name="Sackton T.B."/>
            <person name="Larracuente A.M."/>
            <person name="Singh N.D."/>
            <person name="Abad J.P."/>
            <person name="Abt D.N."/>
            <person name="Adryan B."/>
            <person name="Aguade M."/>
            <person name="Akashi H."/>
            <person name="Anderson W.W."/>
            <person name="Aquadro C.F."/>
            <person name="Ardell D.H."/>
            <person name="Arguello R."/>
            <person name="Artieri C.G."/>
            <person name="Barbash D.A."/>
            <person name="Barker D."/>
            <person name="Barsanti P."/>
            <person name="Batterham P."/>
            <person name="Batzoglou S."/>
            <person name="Begun D."/>
            <person name="Bhutkar A."/>
            <person name="Blanco E."/>
            <person name="Bosak S.A."/>
            <person name="Bradley R.K."/>
            <person name="Brand A.D."/>
            <person name="Brent M.R."/>
            <person name="Brooks A.N."/>
            <person name="Brown R.H."/>
            <person name="Butlin R.K."/>
            <person name="Caggese C."/>
            <person name="Calvi B.R."/>
            <person name="Bernardo de Carvalho A."/>
            <person name="Caspi A."/>
            <person name="Castrezana S."/>
            <person name="Celniker S.E."/>
            <person name="Chang J.L."/>
            <person name="Chapple C."/>
            <person name="Chatterji S."/>
            <person name="Chinwalla A."/>
            <person name="Civetta A."/>
            <person name="Clifton S.W."/>
            <person name="Comeron J.M."/>
            <person name="Costello J.C."/>
            <person name="Coyne J.A."/>
            <person name="Daub J."/>
            <person name="David R.G."/>
            <person name="Delcher A.L."/>
            <person name="Delehaunty K."/>
            <person name="Do C.B."/>
            <person name="Ebling H."/>
            <person name="Edwards K."/>
            <person name="Eickbush T."/>
            <person name="Evans J.D."/>
            <person name="Filipski A."/>
            <person name="Findeiss S."/>
            <person name="Freyhult E."/>
            <person name="Fulton L."/>
            <person name="Fulton R."/>
            <person name="Garcia A.C."/>
            <person name="Gardiner A."/>
            <person name="Garfield D.A."/>
            <person name="Garvin B.E."/>
            <person name="Gibson G."/>
            <person name="Gilbert D."/>
            <person name="Gnerre S."/>
            <person name="Godfrey J."/>
            <person name="Good R."/>
            <person name="Gotea V."/>
            <person name="Gravely B."/>
            <person name="Greenberg A.J."/>
            <person name="Griffiths-Jones S."/>
            <person name="Gross S."/>
            <person name="Guigo R."/>
            <person name="Gustafson E.A."/>
            <person name="Haerty W."/>
            <person name="Hahn M.W."/>
            <person name="Halligan D.L."/>
            <person name="Halpern A.L."/>
            <person name="Halter G.M."/>
            <person name="Han M.V."/>
            <person name="Heger A."/>
            <person name="Hillier L."/>
            <person name="Hinrichs A.S."/>
            <person name="Holmes I."/>
            <person name="Hoskins R.A."/>
            <person name="Hubisz M.J."/>
            <person name="Hultmark D."/>
            <person name="Huntley M.A."/>
            <person name="Jaffe D.B."/>
            <person name="Jagadeeshan S."/>
            <person name="Jeck W.R."/>
            <person name="Johnson J."/>
            <person name="Jones C.D."/>
            <person name="Jordan W.C."/>
            <person name="Karpen G.H."/>
            <person name="Kataoka E."/>
            <person name="Keightley P.D."/>
            <person name="Kheradpour P."/>
            <person name="Kirkness E.F."/>
            <person name="Koerich L.B."/>
            <person name="Kristiansen K."/>
            <person name="Kudrna D."/>
            <person name="Kulathinal R.J."/>
            <person name="Kumar S."/>
            <person name="Kwok R."/>
            <person name="Lander E."/>
            <person name="Langley C.H."/>
            <person name="Lapoint R."/>
            <person name="Lazzaro B.P."/>
            <person name="Lee S.J."/>
            <person name="Levesque L."/>
            <person name="Li R."/>
            <person name="Lin C.F."/>
            <person name="Lin M.F."/>
            <person name="Lindblad-Toh K."/>
            <person name="Llopart A."/>
            <person name="Long M."/>
            <person name="Low L."/>
            <person name="Lozovsky E."/>
            <person name="Lu J."/>
            <person name="Luo M."/>
            <person name="Machado C.A."/>
            <person name="Makalowski W."/>
            <person name="Marzo M."/>
            <person name="Matsuda M."/>
            <person name="Matzkin L."/>
            <person name="McAllister B."/>
            <person name="McBride C.S."/>
            <person name="McKernan B."/>
            <person name="McKernan K."/>
            <person name="Mendez-Lago M."/>
            <person name="Minx P."/>
            <person name="Mollenhauer M.U."/>
            <person name="Montooth K."/>
            <person name="Mount S.M."/>
            <person name="Mu X."/>
            <person name="Myers E."/>
            <person name="Negre B."/>
            <person name="Newfeld S."/>
            <person name="Nielsen R."/>
            <person name="Noor M.A."/>
            <person name="O'Grady P."/>
            <person name="Pachter L."/>
            <person name="Papaceit M."/>
            <person name="Parisi M.J."/>
            <person name="Parisi M."/>
            <person name="Parts L."/>
            <person name="Pedersen J.S."/>
            <person name="Pesole G."/>
            <person name="Phillippy A.M."/>
            <person name="Ponting C.P."/>
            <person name="Pop M."/>
            <person name="Porcelli D."/>
            <person name="Powell J.R."/>
            <person name="Prohaska S."/>
            <person name="Pruitt K."/>
            <person name="Puig M."/>
            <person name="Quesneville H."/>
            <person name="Ram K.R."/>
            <person name="Rand D."/>
            <person name="Rasmussen M.D."/>
            <person name="Reed L.K."/>
            <person name="Reenan R."/>
            <person name="Reily A."/>
            <person name="Remington K.A."/>
            <person name="Rieger T.T."/>
            <person name="Ritchie M.G."/>
            <person name="Robin C."/>
            <person name="Rogers Y.H."/>
            <person name="Rohde C."/>
            <person name="Rozas J."/>
            <person name="Rubenfield M.J."/>
            <person name="Ruiz A."/>
            <person name="Russo S."/>
            <person name="Salzberg S.L."/>
            <person name="Sanchez-Gracia A."/>
            <person name="Saranga D.J."/>
            <person name="Sato H."/>
            <person name="Schaeffer S.W."/>
            <person name="Schatz M.C."/>
            <person name="Schlenke T."/>
            <person name="Schwartz R."/>
            <person name="Segarra C."/>
            <person name="Singh R.S."/>
            <person name="Sirot L."/>
            <person name="Sirota M."/>
            <person name="Sisneros N.B."/>
            <person name="Smith C.D."/>
            <person name="Smith T.F."/>
            <person name="Spieth J."/>
            <person name="Stage D.E."/>
            <person name="Stark A."/>
            <person name="Stephan W."/>
            <person name="Strausberg R.L."/>
            <person name="Strempel S."/>
            <person name="Sturgill D."/>
            <person name="Sutton G."/>
            <person name="Sutton G.G."/>
            <person name="Tao W."/>
            <person name="Teichmann S."/>
            <person name="Tobari Y.N."/>
            <person name="Tomimura Y."/>
            <person name="Tsolas J.M."/>
            <person name="Valente V.L."/>
            <person name="Venter E."/>
            <person name="Venter J.C."/>
            <person name="Vicario S."/>
            <person name="Vieira F.G."/>
            <person name="Vilella A.J."/>
            <person name="Villasante A."/>
            <person name="Walenz B."/>
            <person name="Wang J."/>
            <person name="Wasserman M."/>
            <person name="Watts T."/>
            <person name="Wilson D."/>
            <person name="Wilson R.K."/>
            <person name="Wing R.A."/>
            <person name="Wolfner M.F."/>
            <person name="Wong A."/>
            <person name="Wong G.K."/>
            <person name="Wu C.I."/>
            <person name="Wu G."/>
            <person name="Yamamoto D."/>
            <person name="Yang H.P."/>
            <person name="Yang S.P."/>
            <person name="Yorke J.A."/>
            <person name="Yoshida K."/>
            <person name="Zdobnov E."/>
            <person name="Zhang P."/>
            <person name="Zhang Y."/>
            <person name="Zimin A.V."/>
            <person name="Baldwin J."/>
            <person name="Abdouelleil A."/>
            <person name="Abdulkadir J."/>
            <person name="Abebe A."/>
            <person name="Abera B."/>
            <person name="Abreu J."/>
            <person name="Acer S.C."/>
            <person name="Aftuck L."/>
            <person name="Alexander A."/>
            <person name="An P."/>
            <person name="Anderson E."/>
            <person name="Anderson S."/>
            <person name="Arachi H."/>
            <person name="Azer M."/>
            <person name="Bachantsang P."/>
            <person name="Barry A."/>
            <person name="Bayul T."/>
            <person name="Berlin A."/>
            <person name="Bessette D."/>
            <person name="Bloom T."/>
            <person name="Blye J."/>
            <person name="Boguslavskiy L."/>
            <person name="Bonnet C."/>
            <person name="Boukhgalter B."/>
            <person name="Bourzgui I."/>
            <person name="Brown A."/>
            <person name="Cahill P."/>
            <person name="Channer S."/>
            <person name="Cheshatsang Y."/>
            <person name="Chuda L."/>
            <person name="Citroen M."/>
            <person name="Collymore A."/>
            <person name="Cooke P."/>
            <person name="Costello M."/>
            <person name="D'Aco K."/>
            <person name="Daza R."/>
            <person name="De Haan G."/>
            <person name="DeGray S."/>
            <person name="DeMaso C."/>
            <person name="Dhargay N."/>
            <person name="Dooley K."/>
            <person name="Dooley E."/>
            <person name="Doricent M."/>
            <person name="Dorje P."/>
            <person name="Dorjee K."/>
            <person name="Dupes A."/>
            <person name="Elong R."/>
            <person name="Falk J."/>
            <person name="Farina A."/>
            <person name="Faro S."/>
            <person name="Ferguson D."/>
            <person name="Fisher S."/>
            <person name="Foley C.D."/>
            <person name="Franke A."/>
            <person name="Friedrich D."/>
            <person name="Gadbois L."/>
            <person name="Gearin G."/>
            <person name="Gearin C.R."/>
            <person name="Giannoukos G."/>
            <person name="Goode T."/>
            <person name="Graham J."/>
            <person name="Grandbois E."/>
            <person name="Grewal S."/>
            <person name="Gyaltsen K."/>
            <person name="Hafez N."/>
            <person name="Hagos B."/>
            <person name="Hall J."/>
            <person name="Henson C."/>
            <person name="Hollinger A."/>
            <person name="Honan T."/>
            <person name="Huard M.D."/>
            <person name="Hughes L."/>
            <person name="Hurhula B."/>
            <person name="Husby M.E."/>
            <person name="Kamat A."/>
            <person name="Kanga B."/>
            <person name="Kashin S."/>
            <person name="Khazanovich D."/>
            <person name="Kisner P."/>
            <person name="Lance K."/>
            <person name="Lara M."/>
            <person name="Lee W."/>
            <person name="Lennon N."/>
            <person name="Letendre F."/>
            <person name="LeVine R."/>
            <person name="Lipovsky A."/>
            <person name="Liu X."/>
            <person name="Liu J."/>
            <person name="Liu S."/>
            <person name="Lokyitsang T."/>
            <person name="Lokyitsang Y."/>
            <person name="Lubonja R."/>
            <person name="Lui A."/>
            <person name="MacDonald P."/>
            <person name="Magnisalis V."/>
            <person name="Maru K."/>
            <person name="Matthews C."/>
            <person name="McCusker W."/>
            <person name="McDonough S."/>
            <person name="Mehta T."/>
            <person name="Meldrim J."/>
            <person name="Meneus L."/>
            <person name="Mihai O."/>
            <person name="Mihalev A."/>
            <person name="Mihova T."/>
            <person name="Mittelman R."/>
            <person name="Mlenga V."/>
            <person name="Montmayeur A."/>
            <person name="Mulrain L."/>
            <person name="Navidi A."/>
            <person name="Naylor J."/>
            <person name="Negash T."/>
            <person name="Nguyen T."/>
            <person name="Nguyen N."/>
            <person name="Nicol R."/>
            <person name="Norbu C."/>
            <person name="Norbu N."/>
            <person name="Novod N."/>
            <person name="O'Neill B."/>
            <person name="Osman S."/>
            <person name="Markiewicz E."/>
            <person name="Oyono O.L."/>
            <person name="Patti C."/>
            <person name="Phunkhang P."/>
            <person name="Pierre F."/>
            <person name="Priest M."/>
            <person name="Raghuraman S."/>
            <person name="Rege F."/>
            <person name="Reyes R."/>
            <person name="Rise C."/>
            <person name="Rogov P."/>
            <person name="Ross K."/>
            <person name="Ryan E."/>
            <person name="Settipalli S."/>
            <person name="Shea T."/>
            <person name="Sherpa N."/>
            <person name="Shi L."/>
            <person name="Shih D."/>
            <person name="Sparrow T."/>
            <person name="Spaulding J."/>
            <person name="Stalker J."/>
            <person name="Stange-Thomann N."/>
            <person name="Stavropoulos S."/>
            <person name="Stone C."/>
            <person name="Strader C."/>
            <person name="Tesfaye S."/>
            <person name="Thomson T."/>
            <person name="Thoulutsang Y."/>
            <person name="Thoulutsang D."/>
            <person name="Topham K."/>
            <person name="Topping I."/>
            <person name="Tsamla T."/>
            <person name="Vassiliev H."/>
            <person name="Vo A."/>
            <person name="Wangchuk T."/>
            <person name="Wangdi T."/>
            <person name="Weiand M."/>
            <person name="Wilkinson J."/>
            <person name="Wilson A."/>
            <person name="Yadav S."/>
            <person name="Young G."/>
            <person name="Yu Q."/>
            <person name="Zembek L."/>
            <person name="Zhong D."/>
            <person name="Zimmer A."/>
            <person name="Zwirko Z."/>
            <person name="Jaffe D.B."/>
            <person name="Alvarez P."/>
            <person name="Brockman W."/>
            <person name="Butler J."/>
            <person name="Chin C."/>
            <person name="Gnerre S."/>
            <person name="Grabherr M."/>
            <person name="Kleber M."/>
            <person name="Mauceli E."/>
            <person name="MacCallum I."/>
        </authorList>
    </citation>
    <scope>NUCLEOTIDE SEQUENCE [LARGE SCALE GENOMIC DNA]</scope>
    <source>
        <strain evidence="3">Tai18E2 / Tucson 14021-0261.01</strain>
    </source>
</reference>
<feature type="region of interest" description="Disordered" evidence="1">
    <location>
        <begin position="35"/>
        <end position="67"/>
    </location>
</feature>
<dbReference type="EMBL" id="CM000157">
    <property type="protein sequence ID" value="EDW87284.1"/>
    <property type="molecule type" value="Genomic_DNA"/>
</dbReference>
<dbReference type="OMA" id="NDYPMES"/>
<dbReference type="HOGENOM" id="CLU_1908938_0_0_1"/>
<dbReference type="KEGG" id="dya:Dyak_GE15423"/>
<sequence length="133" mass="15540">MNNFVNILFTDDPLEREEDFNRRNQLPEKFISTCSPRKNQEKDIGMNAPPENEAKRPKLNSSNFNKIFGASSETDDLDFGDFPDLNHPQPNVSIREQLRLTSVNRGIILSIHRNHEKRLEDLWHSQLIEKLVQ</sequence>
<evidence type="ECO:0000256" key="1">
    <source>
        <dbReference type="SAM" id="MobiDB-lite"/>
    </source>
</evidence>
<accession>B4P3L7</accession>
<evidence type="ECO:0000313" key="2">
    <source>
        <dbReference type="EMBL" id="EDW87284.1"/>
    </source>
</evidence>
<dbReference type="OrthoDB" id="7869077at2759"/>
<name>B4P3L7_DROYA</name>
<proteinExistence type="predicted"/>
<gene>
    <name evidence="2" type="primary">Dyak\GE15423</name>
    <name evidence="2" type="synonym">dyak_GLEANR_1694</name>
    <name evidence="2" type="synonym">GE15423</name>
    <name evidence="2" type="ORF">Dyak_GE15423</name>
</gene>